<evidence type="ECO:0000256" key="6">
    <source>
        <dbReference type="PROSITE-ProRule" id="PRU00221"/>
    </source>
</evidence>
<evidence type="ECO:0000256" key="2">
    <source>
        <dbReference type="ARBA" id="ARBA00007129"/>
    </source>
</evidence>
<dbReference type="SUPFAM" id="SSF82171">
    <property type="entry name" value="DPP6 N-terminal domain-like"/>
    <property type="match status" value="1"/>
</dbReference>
<dbReference type="InterPro" id="IPR001496">
    <property type="entry name" value="SOCS_box"/>
</dbReference>
<dbReference type="InterPro" id="IPR015943">
    <property type="entry name" value="WD40/YVTN_repeat-like_dom_sf"/>
</dbReference>
<reference evidence="10" key="1">
    <citation type="submission" date="2025-08" db="UniProtKB">
        <authorList>
            <consortium name="RefSeq"/>
        </authorList>
    </citation>
    <scope>IDENTIFICATION</scope>
    <source>
        <tissue evidence="10">Gonads</tissue>
    </source>
</reference>
<dbReference type="InterPro" id="IPR056159">
    <property type="entry name" value="Beta-prop_IFT121_TULP_N"/>
</dbReference>
<feature type="compositionally biased region" description="Polar residues" evidence="7">
    <location>
        <begin position="859"/>
        <end position="895"/>
    </location>
</feature>
<dbReference type="Pfam" id="PF01167">
    <property type="entry name" value="Tub"/>
    <property type="match status" value="1"/>
</dbReference>
<feature type="repeat" description="WD" evidence="6">
    <location>
        <begin position="81"/>
        <end position="112"/>
    </location>
</feature>
<feature type="compositionally biased region" description="Basic and acidic residues" evidence="7">
    <location>
        <begin position="898"/>
        <end position="909"/>
    </location>
</feature>
<keyword evidence="5" id="KW-0677">Repeat</keyword>
<keyword evidence="9" id="KW-1185">Reference proteome</keyword>
<evidence type="ECO:0000256" key="5">
    <source>
        <dbReference type="ARBA" id="ARBA00022737"/>
    </source>
</evidence>
<feature type="compositionally biased region" description="Basic residues" evidence="7">
    <location>
        <begin position="509"/>
        <end position="520"/>
    </location>
</feature>
<feature type="domain" description="SOCS box" evidence="8">
    <location>
        <begin position="355"/>
        <end position="397"/>
    </location>
</feature>
<proteinExistence type="inferred from homology"/>
<accession>A0A2R2MQI4</accession>
<evidence type="ECO:0000256" key="4">
    <source>
        <dbReference type="ARBA" id="ARBA00022574"/>
    </source>
</evidence>
<protein>
    <submittedName>
        <fullName evidence="10">Tubby-related protein 4 isoform X1</fullName>
    </submittedName>
</protein>
<comment type="similarity">
    <text evidence="2">Belongs to the TUB family.</text>
</comment>
<dbReference type="InterPro" id="IPR000007">
    <property type="entry name" value="Tubby_C"/>
</dbReference>
<dbReference type="GeneID" id="106155076"/>
<feature type="region of interest" description="Disordered" evidence="7">
    <location>
        <begin position="487"/>
        <end position="541"/>
    </location>
</feature>
<dbReference type="PANTHER" id="PTHR16517">
    <property type="entry name" value="TUBBY-RELATED"/>
    <property type="match status" value="1"/>
</dbReference>
<feature type="compositionally biased region" description="Basic and acidic residues" evidence="7">
    <location>
        <begin position="521"/>
        <end position="541"/>
    </location>
</feature>
<dbReference type="RefSeq" id="XP_023932505.1">
    <property type="nucleotide sequence ID" value="XM_024076737.1"/>
</dbReference>
<dbReference type="InParanoid" id="A0A2R2MQI4"/>
<dbReference type="InterPro" id="IPR025659">
    <property type="entry name" value="Tubby-like_C"/>
</dbReference>
<sequence>MYIFIEDSPTTRSDCTIHSLSWMGKVPEILPNEDGWQLDRSEYYQEGWLATGNGKGIVSATFTTSHCEKDTDVPSRTNFNLRGHRNEVVMVKWNEPYQKLSTCDTNGIIFVWMKHDGRWSVELVNDRNVPVTDFNWSHDGRMALITYEDGFILVGSVNGQRHWSTNLNLENATVKTGVWSPGDQEVLLGTSDGQIIVLTSSGATVTQVTILSGQEMSHMAWSCEKFSMESDGTNSPSRTGEGTRCHSLAASFKSGAIHLLSNYDDLLPVVIQTGLQGIQMEWSNDGEFLAVGGYNRLPSLNCISKLLLYTKSGTLLLSMTIPNQPKPLTALTWGHNDKRLFIATGSRAYVGRVNKEVAPLQLLCETTVKGCLSSESDLQHLPLPLKMKCHLDCLFIPTIQNYIPPPEKLRDFVILPPSDNDRFYCTMMRHGDESYGGYYILYLEYLGGHIPILKGRRNSKLRPEFVIFDPSPKGMIKNGDDEVFSSSGCSCSSNGEDEPILDTGCGSPRPRRKKKQKKRPRSGDRKNGTPGRDRCNDRWQEDHLPEENRLVEVTSNFWGTKFKFIGLTEDLPTNLGEVIYKTSLFHLQPRQMTVMVTDLDDKMEGELTAAGPLTSDFGANNEEEDLTGTFQESLVDPLRLSPDDDALPVAPKSPLLSCKPNVFANAETQTDDSAKKANLKAAVCMEAGAAGVDQINTSAIVFMAAPDGGAASNVNSGVVIGECEGATYSAQEEKVAFQETYLTHNESLCGNVDLKLLNGQPPQNGLVAMDSYNKDLDYPKSNHIESLTNDSSYDKLNALHSSPLVRRKSHLTNSDFTLHGKSHSLDLPEKEQECALDHSSFRFSGRVLSDNKLTDLKKGQNSIPQSSKLFERSQNASRKQTSNNSPNRKSTSSPKTVKIVEECKGRKVPLDSSDEDMYVSSNGGQNLKDLEGFQKSQLKQKTLQVKKHSRSKSEGDGYSRKLHVMHNKAPIWNEANQVYQLDFGGRVTQESAKNFQIEWRGKQVMQFGRIDVHAYTLDFQHPFSAIQAFAVALANVTQRLK</sequence>
<evidence type="ECO:0000313" key="10">
    <source>
        <dbReference type="RefSeq" id="XP_023932505.1"/>
    </source>
</evidence>
<comment type="subcellular location">
    <subcellularLocation>
        <location evidence="1">Cytoplasm</location>
    </subcellularLocation>
</comment>
<dbReference type="AlphaFoldDB" id="A0A2R2MQI4"/>
<dbReference type="Proteomes" id="UP000085678">
    <property type="component" value="Unplaced"/>
</dbReference>
<dbReference type="GO" id="GO:0005737">
    <property type="term" value="C:cytoplasm"/>
    <property type="evidence" value="ECO:0007669"/>
    <property type="project" value="UniProtKB-SubCell"/>
</dbReference>
<dbReference type="FunCoup" id="A0A2R2MQI4">
    <property type="interactions" value="2030"/>
</dbReference>
<dbReference type="Gene3D" id="3.20.90.10">
    <property type="entry name" value="Tubby Protein, Chain A"/>
    <property type="match status" value="1"/>
</dbReference>
<evidence type="ECO:0000256" key="1">
    <source>
        <dbReference type="ARBA" id="ARBA00004496"/>
    </source>
</evidence>
<gene>
    <name evidence="10" type="primary">LOC106155076</name>
</gene>
<keyword evidence="4 6" id="KW-0853">WD repeat</keyword>
<keyword evidence="3" id="KW-0963">Cytoplasm</keyword>
<dbReference type="OrthoDB" id="8775810at2759"/>
<dbReference type="SUPFAM" id="SSF54518">
    <property type="entry name" value="Tubby C-terminal domain-like"/>
    <property type="match status" value="1"/>
</dbReference>
<dbReference type="InterPro" id="IPR001680">
    <property type="entry name" value="WD40_rpt"/>
</dbReference>
<dbReference type="PANTHER" id="PTHR16517:SF2">
    <property type="entry name" value="TUBBY-RELATED PROTEIN 4"/>
    <property type="match status" value="1"/>
</dbReference>
<name>A0A2R2MQI4_LINAN</name>
<dbReference type="Pfam" id="PF24797">
    <property type="entry name" value="Beta-prop_WDR35_TULP_N"/>
    <property type="match status" value="1"/>
</dbReference>
<dbReference type="PROSITE" id="PS50225">
    <property type="entry name" value="SOCS"/>
    <property type="match status" value="1"/>
</dbReference>
<organism evidence="9 10">
    <name type="scientific">Lingula anatina</name>
    <name type="common">Brachiopod</name>
    <name type="synonym">Lingula unguis</name>
    <dbReference type="NCBI Taxonomy" id="7574"/>
    <lineage>
        <taxon>Eukaryota</taxon>
        <taxon>Metazoa</taxon>
        <taxon>Spiralia</taxon>
        <taxon>Lophotrochozoa</taxon>
        <taxon>Brachiopoda</taxon>
        <taxon>Linguliformea</taxon>
        <taxon>Lingulata</taxon>
        <taxon>Lingulida</taxon>
        <taxon>Linguloidea</taxon>
        <taxon>Lingulidae</taxon>
        <taxon>Lingula</taxon>
    </lineage>
</organism>
<evidence type="ECO:0000256" key="7">
    <source>
        <dbReference type="SAM" id="MobiDB-lite"/>
    </source>
</evidence>
<dbReference type="STRING" id="7574.A0A2R2MQI4"/>
<evidence type="ECO:0000259" key="8">
    <source>
        <dbReference type="PROSITE" id="PS50225"/>
    </source>
</evidence>
<evidence type="ECO:0000256" key="3">
    <source>
        <dbReference type="ARBA" id="ARBA00022490"/>
    </source>
</evidence>
<feature type="region of interest" description="Disordered" evidence="7">
    <location>
        <begin position="855"/>
        <end position="927"/>
    </location>
</feature>
<dbReference type="Gene3D" id="2.130.10.10">
    <property type="entry name" value="YVTN repeat-like/Quinoprotein amine dehydrogenase"/>
    <property type="match status" value="1"/>
</dbReference>
<dbReference type="PROSITE" id="PS50082">
    <property type="entry name" value="WD_REPEATS_2"/>
    <property type="match status" value="1"/>
</dbReference>
<evidence type="ECO:0000313" key="9">
    <source>
        <dbReference type="Proteomes" id="UP000085678"/>
    </source>
</evidence>